<dbReference type="EMBL" id="SZNQ01000001">
    <property type="protein sequence ID" value="TKT04599.1"/>
    <property type="molecule type" value="Genomic_DNA"/>
</dbReference>
<dbReference type="RefSeq" id="WP_137310421.1">
    <property type="nucleotide sequence ID" value="NZ_SZNQ01000001.1"/>
</dbReference>
<dbReference type="OrthoDB" id="7055207at2"/>
<dbReference type="InterPro" id="IPR016039">
    <property type="entry name" value="Thiolase-like"/>
</dbReference>
<proteinExistence type="predicted"/>
<dbReference type="SUPFAM" id="SSF53901">
    <property type="entry name" value="Thiolase-like"/>
    <property type="match status" value="1"/>
</dbReference>
<gene>
    <name evidence="1" type="ORF">E4U91_34410</name>
</gene>
<sequence length="331" mass="33370">MEVNRWTDVWIGGAATTTAAERSYDASAAVGETRRGLRGRPWQAPAGRTDPADMVVRAALTARRRSGAPDGGVDLVLHATAGGPGAGAGTAAAVLRGLGCPAATAWEVCRPVAGGVLALHLAAQYVSGRPETPLIALVTAVDGASTYPDGRPEQPGGGSTGEAAGLVLTTAAGGARLLSTVVLGDPPYGALLRTDLPWQVPAHRNAPGTPGKRGTWAWVRGRGRRPATECAAPVHGTPSRPIAVPEHAIGLGGREGEAVRLALAECERTVDDVGCYVLAPGDGGARTSGGHVAALARLLEEDRPRYGGTVVLVGGDGHGVGCAVLEITGTG</sequence>
<evidence type="ECO:0000313" key="1">
    <source>
        <dbReference type="EMBL" id="TKT04599.1"/>
    </source>
</evidence>
<reference evidence="1 2" key="1">
    <citation type="submission" date="2019-04" db="EMBL/GenBank/DDBJ databases">
        <title>Streptomyces lasaliensis sp. nov., an Actinomycete isolated from soil which produces the polyether antibiotic lasalocid.</title>
        <authorList>
            <person name="Erwin G."/>
            <person name="Haber C."/>
        </authorList>
    </citation>
    <scope>NUCLEOTIDE SEQUENCE [LARGE SCALE GENOMIC DNA]</scope>
    <source>
        <strain evidence="1 2">X-537</strain>
    </source>
</reference>
<organism evidence="1 2">
    <name type="scientific">Streptomyces lasalocidi</name>
    <name type="common">Streptomyces lasaliensis</name>
    <dbReference type="NCBI Taxonomy" id="324833"/>
    <lineage>
        <taxon>Bacteria</taxon>
        <taxon>Bacillati</taxon>
        <taxon>Actinomycetota</taxon>
        <taxon>Actinomycetes</taxon>
        <taxon>Kitasatosporales</taxon>
        <taxon>Streptomycetaceae</taxon>
        <taxon>Streptomyces</taxon>
    </lineage>
</organism>
<evidence type="ECO:0008006" key="3">
    <source>
        <dbReference type="Google" id="ProtNLM"/>
    </source>
</evidence>
<dbReference type="Gene3D" id="3.40.47.10">
    <property type="match status" value="1"/>
</dbReference>
<keyword evidence="2" id="KW-1185">Reference proteome</keyword>
<evidence type="ECO:0000313" key="2">
    <source>
        <dbReference type="Proteomes" id="UP000305929"/>
    </source>
</evidence>
<dbReference type="Proteomes" id="UP000305929">
    <property type="component" value="Unassembled WGS sequence"/>
</dbReference>
<dbReference type="AlphaFoldDB" id="A0A4U5WQU8"/>
<name>A0A4U5WQU8_STRLS</name>
<accession>A0A4U5WQU8</accession>
<dbReference type="GO" id="GO:0016747">
    <property type="term" value="F:acyltransferase activity, transferring groups other than amino-acyl groups"/>
    <property type="evidence" value="ECO:0007669"/>
    <property type="project" value="UniProtKB-ARBA"/>
</dbReference>
<comment type="caution">
    <text evidence="1">The sequence shown here is derived from an EMBL/GenBank/DDBJ whole genome shotgun (WGS) entry which is preliminary data.</text>
</comment>
<protein>
    <recommendedName>
        <fullName evidence="3">3-oxoacyl-ACP synthase</fullName>
    </recommendedName>
</protein>